<accession>A0A9D4PY87</accession>
<dbReference type="EMBL" id="JABSTV010001249">
    <property type="protein sequence ID" value="KAH7961097.1"/>
    <property type="molecule type" value="Genomic_DNA"/>
</dbReference>
<name>A0A9D4PY87_RHISA</name>
<reference evidence="1" key="1">
    <citation type="journal article" date="2020" name="Cell">
        <title>Large-Scale Comparative Analyses of Tick Genomes Elucidate Their Genetic Diversity and Vector Capacities.</title>
        <authorList>
            <consortium name="Tick Genome and Microbiome Consortium (TIGMIC)"/>
            <person name="Jia N."/>
            <person name="Wang J."/>
            <person name="Shi W."/>
            <person name="Du L."/>
            <person name="Sun Y."/>
            <person name="Zhan W."/>
            <person name="Jiang J.F."/>
            <person name="Wang Q."/>
            <person name="Zhang B."/>
            <person name="Ji P."/>
            <person name="Bell-Sakyi L."/>
            <person name="Cui X.M."/>
            <person name="Yuan T.T."/>
            <person name="Jiang B.G."/>
            <person name="Yang W.F."/>
            <person name="Lam T.T."/>
            <person name="Chang Q.C."/>
            <person name="Ding S.J."/>
            <person name="Wang X.J."/>
            <person name="Zhu J.G."/>
            <person name="Ruan X.D."/>
            <person name="Zhao L."/>
            <person name="Wei J.T."/>
            <person name="Ye R.Z."/>
            <person name="Que T.C."/>
            <person name="Du C.H."/>
            <person name="Zhou Y.H."/>
            <person name="Cheng J.X."/>
            <person name="Dai P.F."/>
            <person name="Guo W.B."/>
            <person name="Han X.H."/>
            <person name="Huang E.J."/>
            <person name="Li L.F."/>
            <person name="Wei W."/>
            <person name="Gao Y.C."/>
            <person name="Liu J.Z."/>
            <person name="Shao H.Z."/>
            <person name="Wang X."/>
            <person name="Wang C.C."/>
            <person name="Yang T.C."/>
            <person name="Huo Q.B."/>
            <person name="Li W."/>
            <person name="Chen H.Y."/>
            <person name="Chen S.E."/>
            <person name="Zhou L.G."/>
            <person name="Ni X.B."/>
            <person name="Tian J.H."/>
            <person name="Sheng Y."/>
            <person name="Liu T."/>
            <person name="Pan Y.S."/>
            <person name="Xia L.Y."/>
            <person name="Li J."/>
            <person name="Zhao F."/>
            <person name="Cao W.C."/>
        </authorList>
    </citation>
    <scope>NUCLEOTIDE SEQUENCE</scope>
    <source>
        <strain evidence="1">Rsan-2018</strain>
    </source>
</reference>
<reference evidence="1" key="2">
    <citation type="submission" date="2021-09" db="EMBL/GenBank/DDBJ databases">
        <authorList>
            <person name="Jia N."/>
            <person name="Wang J."/>
            <person name="Shi W."/>
            <person name="Du L."/>
            <person name="Sun Y."/>
            <person name="Zhan W."/>
            <person name="Jiang J."/>
            <person name="Wang Q."/>
            <person name="Zhang B."/>
            <person name="Ji P."/>
            <person name="Sakyi L.B."/>
            <person name="Cui X."/>
            <person name="Yuan T."/>
            <person name="Jiang B."/>
            <person name="Yang W."/>
            <person name="Lam T.T.-Y."/>
            <person name="Chang Q."/>
            <person name="Ding S."/>
            <person name="Wang X."/>
            <person name="Zhu J."/>
            <person name="Ruan X."/>
            <person name="Zhao L."/>
            <person name="Wei J."/>
            <person name="Que T."/>
            <person name="Du C."/>
            <person name="Cheng J."/>
            <person name="Dai P."/>
            <person name="Han X."/>
            <person name="Huang E."/>
            <person name="Gao Y."/>
            <person name="Liu J."/>
            <person name="Shao H."/>
            <person name="Ye R."/>
            <person name="Li L."/>
            <person name="Wei W."/>
            <person name="Wang X."/>
            <person name="Wang C."/>
            <person name="Huo Q."/>
            <person name="Li W."/>
            <person name="Guo W."/>
            <person name="Chen H."/>
            <person name="Chen S."/>
            <person name="Zhou L."/>
            <person name="Zhou L."/>
            <person name="Ni X."/>
            <person name="Tian J."/>
            <person name="Zhou Y."/>
            <person name="Sheng Y."/>
            <person name="Liu T."/>
            <person name="Pan Y."/>
            <person name="Xia L."/>
            <person name="Li J."/>
            <person name="Zhao F."/>
            <person name="Cao W."/>
        </authorList>
    </citation>
    <scope>NUCLEOTIDE SEQUENCE</scope>
    <source>
        <strain evidence="1">Rsan-2018</strain>
        <tissue evidence="1">Larvae</tissue>
    </source>
</reference>
<organism evidence="1 2">
    <name type="scientific">Rhipicephalus sanguineus</name>
    <name type="common">Brown dog tick</name>
    <name type="synonym">Ixodes sanguineus</name>
    <dbReference type="NCBI Taxonomy" id="34632"/>
    <lineage>
        <taxon>Eukaryota</taxon>
        <taxon>Metazoa</taxon>
        <taxon>Ecdysozoa</taxon>
        <taxon>Arthropoda</taxon>
        <taxon>Chelicerata</taxon>
        <taxon>Arachnida</taxon>
        <taxon>Acari</taxon>
        <taxon>Parasitiformes</taxon>
        <taxon>Ixodida</taxon>
        <taxon>Ixodoidea</taxon>
        <taxon>Ixodidae</taxon>
        <taxon>Rhipicephalinae</taxon>
        <taxon>Rhipicephalus</taxon>
        <taxon>Rhipicephalus</taxon>
    </lineage>
</organism>
<comment type="caution">
    <text evidence="1">The sequence shown here is derived from an EMBL/GenBank/DDBJ whole genome shotgun (WGS) entry which is preliminary data.</text>
</comment>
<evidence type="ECO:0000313" key="1">
    <source>
        <dbReference type="EMBL" id="KAH7961097.1"/>
    </source>
</evidence>
<gene>
    <name evidence="1" type="ORF">HPB52_002464</name>
</gene>
<dbReference type="Proteomes" id="UP000821837">
    <property type="component" value="Chromosome 3"/>
</dbReference>
<evidence type="ECO:0000313" key="2">
    <source>
        <dbReference type="Proteomes" id="UP000821837"/>
    </source>
</evidence>
<proteinExistence type="predicted"/>
<dbReference type="AlphaFoldDB" id="A0A9D4PY87"/>
<protein>
    <submittedName>
        <fullName evidence="1">Uncharacterized protein</fullName>
    </submittedName>
</protein>
<sequence>MPPSDLKALIRAIIREELRDLEQQRSTAVSTPPAPFDLRNLVKQELAAMTTPTAPVAPPARPLPTYADVASLTTPTASVAQTLMPTYADIAAIPPAAVTSGPADITCGHLASVREEIQQVLRKGPKFSVEPTLRPEEKIATAKTVSKLAKEEERYS</sequence>
<keyword evidence="2" id="KW-1185">Reference proteome</keyword>